<dbReference type="Pfam" id="PF02518">
    <property type="entry name" value="HATPase_c"/>
    <property type="match status" value="1"/>
</dbReference>
<dbReference type="PRINTS" id="PR00344">
    <property type="entry name" value="BCTRLSENSOR"/>
</dbReference>
<keyword evidence="9" id="KW-0902">Two-component regulatory system</keyword>
<comment type="subcellular location">
    <subcellularLocation>
        <location evidence="2">Membrane</location>
    </subcellularLocation>
</comment>
<keyword evidence="5" id="KW-0808">Transferase</keyword>
<dbReference type="InterPro" id="IPR003660">
    <property type="entry name" value="HAMP_dom"/>
</dbReference>
<name>A0A371XED0_9HYPH</name>
<evidence type="ECO:0000313" key="14">
    <source>
        <dbReference type="EMBL" id="RFC67590.1"/>
    </source>
</evidence>
<proteinExistence type="predicted"/>
<dbReference type="SMART" id="SM00387">
    <property type="entry name" value="HATPase_c"/>
    <property type="match status" value="1"/>
</dbReference>
<evidence type="ECO:0000256" key="10">
    <source>
        <dbReference type="ARBA" id="ARBA00023136"/>
    </source>
</evidence>
<evidence type="ECO:0000256" key="6">
    <source>
        <dbReference type="ARBA" id="ARBA00022692"/>
    </source>
</evidence>
<evidence type="ECO:0000259" key="13">
    <source>
        <dbReference type="PROSITE" id="PS50885"/>
    </source>
</evidence>
<dbReference type="SUPFAM" id="SSF47384">
    <property type="entry name" value="Homodimeric domain of signal transducing histidine kinase"/>
    <property type="match status" value="1"/>
</dbReference>
<dbReference type="InterPro" id="IPR003661">
    <property type="entry name" value="HisK_dim/P_dom"/>
</dbReference>
<dbReference type="InterPro" id="IPR003594">
    <property type="entry name" value="HATPase_dom"/>
</dbReference>
<dbReference type="PROSITE" id="PS50109">
    <property type="entry name" value="HIS_KIN"/>
    <property type="match status" value="1"/>
</dbReference>
<dbReference type="EC" id="2.7.13.3" evidence="3"/>
<organism evidence="14 15">
    <name type="scientific">Mesorhizobium denitrificans</name>
    <dbReference type="NCBI Taxonomy" id="2294114"/>
    <lineage>
        <taxon>Bacteria</taxon>
        <taxon>Pseudomonadati</taxon>
        <taxon>Pseudomonadota</taxon>
        <taxon>Alphaproteobacteria</taxon>
        <taxon>Hyphomicrobiales</taxon>
        <taxon>Phyllobacteriaceae</taxon>
        <taxon>Mesorhizobium</taxon>
    </lineage>
</organism>
<dbReference type="CDD" id="cd00082">
    <property type="entry name" value="HisKA"/>
    <property type="match status" value="1"/>
</dbReference>
<evidence type="ECO:0000256" key="5">
    <source>
        <dbReference type="ARBA" id="ARBA00022679"/>
    </source>
</evidence>
<dbReference type="SMART" id="SM00304">
    <property type="entry name" value="HAMP"/>
    <property type="match status" value="1"/>
</dbReference>
<dbReference type="PANTHER" id="PTHR45436:SF8">
    <property type="entry name" value="HISTIDINE KINASE"/>
    <property type="match status" value="1"/>
</dbReference>
<dbReference type="Pfam" id="PF00672">
    <property type="entry name" value="HAMP"/>
    <property type="match status" value="1"/>
</dbReference>
<reference evidence="15" key="1">
    <citation type="submission" date="2018-08" db="EMBL/GenBank/DDBJ databases">
        <authorList>
            <person name="Im W.T."/>
        </authorList>
    </citation>
    <scope>NUCLEOTIDE SEQUENCE [LARGE SCALE GENOMIC DNA]</scope>
    <source>
        <strain evidence="15">LA-28</strain>
    </source>
</reference>
<dbReference type="GO" id="GO:0000155">
    <property type="term" value="F:phosphorelay sensor kinase activity"/>
    <property type="evidence" value="ECO:0007669"/>
    <property type="project" value="InterPro"/>
</dbReference>
<evidence type="ECO:0000256" key="8">
    <source>
        <dbReference type="ARBA" id="ARBA00022989"/>
    </source>
</evidence>
<dbReference type="InterPro" id="IPR036890">
    <property type="entry name" value="HATPase_C_sf"/>
</dbReference>
<dbReference type="SUPFAM" id="SSF158472">
    <property type="entry name" value="HAMP domain-like"/>
    <property type="match status" value="1"/>
</dbReference>
<evidence type="ECO:0000313" key="15">
    <source>
        <dbReference type="Proteomes" id="UP000262379"/>
    </source>
</evidence>
<dbReference type="AlphaFoldDB" id="A0A371XED0"/>
<dbReference type="InterPro" id="IPR050428">
    <property type="entry name" value="TCS_sensor_his_kinase"/>
</dbReference>
<gene>
    <name evidence="14" type="ORF">DY251_11455</name>
</gene>
<dbReference type="Proteomes" id="UP000262379">
    <property type="component" value="Unassembled WGS sequence"/>
</dbReference>
<dbReference type="SMART" id="SM00388">
    <property type="entry name" value="HisKA"/>
    <property type="match status" value="1"/>
</dbReference>
<dbReference type="PANTHER" id="PTHR45436">
    <property type="entry name" value="SENSOR HISTIDINE KINASE YKOH"/>
    <property type="match status" value="1"/>
</dbReference>
<evidence type="ECO:0000256" key="1">
    <source>
        <dbReference type="ARBA" id="ARBA00000085"/>
    </source>
</evidence>
<dbReference type="PROSITE" id="PS50885">
    <property type="entry name" value="HAMP"/>
    <property type="match status" value="1"/>
</dbReference>
<feature type="domain" description="HAMP" evidence="13">
    <location>
        <begin position="179"/>
        <end position="232"/>
    </location>
</feature>
<evidence type="ECO:0000256" key="3">
    <source>
        <dbReference type="ARBA" id="ARBA00012438"/>
    </source>
</evidence>
<dbReference type="Gene3D" id="6.10.340.10">
    <property type="match status" value="1"/>
</dbReference>
<keyword evidence="8 11" id="KW-1133">Transmembrane helix</keyword>
<dbReference type="SUPFAM" id="SSF55874">
    <property type="entry name" value="ATPase domain of HSP90 chaperone/DNA topoisomerase II/histidine kinase"/>
    <property type="match status" value="1"/>
</dbReference>
<dbReference type="InterPro" id="IPR005467">
    <property type="entry name" value="His_kinase_dom"/>
</dbReference>
<dbReference type="InterPro" id="IPR036097">
    <property type="entry name" value="HisK_dim/P_sf"/>
</dbReference>
<comment type="catalytic activity">
    <reaction evidence="1">
        <text>ATP + protein L-histidine = ADP + protein N-phospho-L-histidine.</text>
        <dbReference type="EC" id="2.7.13.3"/>
    </reaction>
</comment>
<protein>
    <recommendedName>
        <fullName evidence="3">histidine kinase</fullName>
        <ecNumber evidence="3">2.7.13.3</ecNumber>
    </recommendedName>
</protein>
<keyword evidence="4" id="KW-0597">Phosphoprotein</keyword>
<dbReference type="GO" id="GO:0005886">
    <property type="term" value="C:plasma membrane"/>
    <property type="evidence" value="ECO:0007669"/>
    <property type="project" value="TreeGrafter"/>
</dbReference>
<dbReference type="Pfam" id="PF00512">
    <property type="entry name" value="HisKA"/>
    <property type="match status" value="1"/>
</dbReference>
<sequence length="450" mass="48048">MVASGLTRSTPFRLAVTFATFLIAAFLLSGLVVYQIVSAELNDRVDEDLQKTFSLLSAAYGKDDLEDLISSVSSYADLSVGNEQLFSLVGSDGQPLAGTSAIRGFVAPLGFSNVAAGSLGLGGDVAYRVYSGKIGPNKLSIAYSNDDTDELKQLVLSSFAWAMIIAAALAVSGGALLAARVQHRLNTIAQTMDEVSRGSLGSRIPLVGNRDDIDAVASQVNAALDRLVALMEGLRQVGFDIAHDLRTPLNRLRITLESALEKADTPEIIADLEEARSDIDKTTQTFDALLRIAQIEAGARKSRFQLLDLSEIVADIGEIYGEVAVDQNKTLVSRAEPGNMVHGDRELLVQLLANLVENALRHTPAGVAIKVSCQNLEGRKVIYVEDNGAGIPADEREKAFRRLYRLDASRSTPGSGLGLSMAKAIAELHGAHISLEDAEPGLRVTIVFTS</sequence>
<evidence type="ECO:0000259" key="12">
    <source>
        <dbReference type="PROSITE" id="PS50109"/>
    </source>
</evidence>
<keyword evidence="10 11" id="KW-0472">Membrane</keyword>
<evidence type="ECO:0000256" key="2">
    <source>
        <dbReference type="ARBA" id="ARBA00004370"/>
    </source>
</evidence>
<comment type="caution">
    <text evidence="14">The sequence shown here is derived from an EMBL/GenBank/DDBJ whole genome shotgun (WGS) entry which is preliminary data.</text>
</comment>
<accession>A0A371XED0</accession>
<feature type="transmembrane region" description="Helical" evidence="11">
    <location>
        <begin position="159"/>
        <end position="179"/>
    </location>
</feature>
<feature type="transmembrane region" description="Helical" evidence="11">
    <location>
        <begin position="12"/>
        <end position="37"/>
    </location>
</feature>
<dbReference type="Gene3D" id="3.30.565.10">
    <property type="entry name" value="Histidine kinase-like ATPase, C-terminal domain"/>
    <property type="match status" value="1"/>
</dbReference>
<evidence type="ECO:0000256" key="9">
    <source>
        <dbReference type="ARBA" id="ARBA00023012"/>
    </source>
</evidence>
<dbReference type="Gene3D" id="1.10.287.130">
    <property type="match status" value="1"/>
</dbReference>
<keyword evidence="7 14" id="KW-0418">Kinase</keyword>
<evidence type="ECO:0000256" key="7">
    <source>
        <dbReference type="ARBA" id="ARBA00022777"/>
    </source>
</evidence>
<evidence type="ECO:0000256" key="4">
    <source>
        <dbReference type="ARBA" id="ARBA00022553"/>
    </source>
</evidence>
<keyword evidence="15" id="KW-1185">Reference proteome</keyword>
<evidence type="ECO:0000256" key="11">
    <source>
        <dbReference type="SAM" id="Phobius"/>
    </source>
</evidence>
<feature type="domain" description="Histidine kinase" evidence="12">
    <location>
        <begin position="240"/>
        <end position="450"/>
    </location>
</feature>
<dbReference type="EMBL" id="QURN01000007">
    <property type="protein sequence ID" value="RFC67590.1"/>
    <property type="molecule type" value="Genomic_DNA"/>
</dbReference>
<dbReference type="InterPro" id="IPR004358">
    <property type="entry name" value="Sig_transdc_His_kin-like_C"/>
</dbReference>
<keyword evidence="6 11" id="KW-0812">Transmembrane</keyword>